<organism evidence="2 3">
    <name type="scientific">Chitinophaga ginsengisoli</name>
    <dbReference type="NCBI Taxonomy" id="363837"/>
    <lineage>
        <taxon>Bacteria</taxon>
        <taxon>Pseudomonadati</taxon>
        <taxon>Bacteroidota</taxon>
        <taxon>Chitinophagia</taxon>
        <taxon>Chitinophagales</taxon>
        <taxon>Chitinophagaceae</taxon>
        <taxon>Chitinophaga</taxon>
    </lineage>
</organism>
<reference evidence="2 3" key="1">
    <citation type="submission" date="2018-03" db="EMBL/GenBank/DDBJ databases">
        <title>Genomic Encyclopedia of Archaeal and Bacterial Type Strains, Phase II (KMG-II): from individual species to whole genera.</title>
        <authorList>
            <person name="Goeker M."/>
        </authorList>
    </citation>
    <scope>NUCLEOTIDE SEQUENCE [LARGE SCALE GENOMIC DNA]</scope>
    <source>
        <strain evidence="2 3">DSM 18107</strain>
    </source>
</reference>
<proteinExistence type="predicted"/>
<evidence type="ECO:0000313" key="3">
    <source>
        <dbReference type="Proteomes" id="UP000240978"/>
    </source>
</evidence>
<evidence type="ECO:0000259" key="1">
    <source>
        <dbReference type="Pfam" id="PF00155"/>
    </source>
</evidence>
<protein>
    <submittedName>
        <fullName evidence="2">GntR family transcriptional regulator</fullName>
    </submittedName>
</protein>
<dbReference type="PANTHER" id="PTHR46577">
    <property type="entry name" value="HTH-TYPE TRANSCRIPTIONAL REGULATORY PROTEIN GABR"/>
    <property type="match status" value="1"/>
</dbReference>
<dbReference type="InterPro" id="IPR004839">
    <property type="entry name" value="Aminotransferase_I/II_large"/>
</dbReference>
<dbReference type="OrthoDB" id="9808770at2"/>
<feature type="domain" description="Aminotransferase class I/classII large" evidence="1">
    <location>
        <begin position="1"/>
        <end position="343"/>
    </location>
</feature>
<dbReference type="AlphaFoldDB" id="A0A2P8FIB8"/>
<gene>
    <name evidence="2" type="ORF">CLV42_12314</name>
</gene>
<dbReference type="CDD" id="cd00609">
    <property type="entry name" value="AAT_like"/>
    <property type="match status" value="1"/>
</dbReference>
<dbReference type="InterPro" id="IPR051446">
    <property type="entry name" value="HTH_trans_reg/aminotransferase"/>
</dbReference>
<dbReference type="InterPro" id="IPR015421">
    <property type="entry name" value="PyrdxlP-dep_Trfase_major"/>
</dbReference>
<name>A0A2P8FIB8_9BACT</name>
<dbReference type="SUPFAM" id="SSF53383">
    <property type="entry name" value="PLP-dependent transferases"/>
    <property type="match status" value="1"/>
</dbReference>
<dbReference type="RefSeq" id="WP_106605996.1">
    <property type="nucleotide sequence ID" value="NZ_PYGK01000023.1"/>
</dbReference>
<dbReference type="InterPro" id="IPR015422">
    <property type="entry name" value="PyrdxlP-dep_Trfase_small"/>
</dbReference>
<keyword evidence="3" id="KW-1185">Reference proteome</keyword>
<sequence length="353" mass="38889">MISLSSNYPVLADQQAVFKSIIESHCTTYKEWFTVKPAAGNLEDRQIAAGWISHGGPVISEDRVFMAISGHQAIIVALLAASLQGTAIAVDEFTYSNFLTIARLLNIQLIGCKTDDKGMLPSALEAASAQHHIRGIYIMPTVNNPTGVVMPLERRLELIDIARKNGQIIIDDDAYGFLDDNPPANFAQLAPDLGWYIYSLSKPFAPDVKVAFIAAPEQYREQIIMMLKLTSSNPSTFFTRFVSTAITSGELENLVLRKREEGKYRQTETRAVLSGFEVYGHDNGFHCWLKLPAGITAAVLYASLLQAGVEVMPGTIFAAPGVSTDEYIRIAMGAERDMNRVVEGLEIIKKMLR</sequence>
<dbReference type="PANTHER" id="PTHR46577:SF1">
    <property type="entry name" value="HTH-TYPE TRANSCRIPTIONAL REGULATORY PROTEIN GABR"/>
    <property type="match status" value="1"/>
</dbReference>
<dbReference type="Pfam" id="PF00155">
    <property type="entry name" value="Aminotran_1_2"/>
    <property type="match status" value="1"/>
</dbReference>
<dbReference type="Gene3D" id="3.90.1150.10">
    <property type="entry name" value="Aspartate Aminotransferase, domain 1"/>
    <property type="match status" value="1"/>
</dbReference>
<dbReference type="InterPro" id="IPR015424">
    <property type="entry name" value="PyrdxlP-dep_Trfase"/>
</dbReference>
<evidence type="ECO:0000313" key="2">
    <source>
        <dbReference type="EMBL" id="PSL21460.1"/>
    </source>
</evidence>
<comment type="caution">
    <text evidence="2">The sequence shown here is derived from an EMBL/GenBank/DDBJ whole genome shotgun (WGS) entry which is preliminary data.</text>
</comment>
<dbReference type="GO" id="GO:0030170">
    <property type="term" value="F:pyridoxal phosphate binding"/>
    <property type="evidence" value="ECO:0007669"/>
    <property type="project" value="InterPro"/>
</dbReference>
<dbReference type="Proteomes" id="UP000240978">
    <property type="component" value="Unassembled WGS sequence"/>
</dbReference>
<dbReference type="EMBL" id="PYGK01000023">
    <property type="protein sequence ID" value="PSL21460.1"/>
    <property type="molecule type" value="Genomic_DNA"/>
</dbReference>
<accession>A0A2P8FIB8</accession>
<dbReference type="Gene3D" id="3.40.640.10">
    <property type="entry name" value="Type I PLP-dependent aspartate aminotransferase-like (Major domain)"/>
    <property type="match status" value="1"/>
</dbReference>